<keyword evidence="2" id="KW-1185">Reference proteome</keyword>
<reference evidence="1 2" key="2">
    <citation type="journal article" date="2022" name="Mol. Ecol. Resour.">
        <title>The genomes of chicory, endive, great burdock and yacon provide insights into Asteraceae paleo-polyploidization history and plant inulin production.</title>
        <authorList>
            <person name="Fan W."/>
            <person name="Wang S."/>
            <person name="Wang H."/>
            <person name="Wang A."/>
            <person name="Jiang F."/>
            <person name="Liu H."/>
            <person name="Zhao H."/>
            <person name="Xu D."/>
            <person name="Zhang Y."/>
        </authorList>
    </citation>
    <scope>NUCLEOTIDE SEQUENCE [LARGE SCALE GENOMIC DNA]</scope>
    <source>
        <strain evidence="2">cv. Yunnan</strain>
        <tissue evidence="1">Leaves</tissue>
    </source>
</reference>
<accession>A0ACB9J401</accession>
<proteinExistence type="predicted"/>
<name>A0ACB9J401_9ASTR</name>
<protein>
    <submittedName>
        <fullName evidence="1">Uncharacterized protein</fullName>
    </submittedName>
</protein>
<reference evidence="2" key="1">
    <citation type="journal article" date="2022" name="Mol. Ecol. Resour.">
        <title>The genomes of chicory, endive, great burdock and yacon provide insights into Asteraceae palaeo-polyploidization history and plant inulin production.</title>
        <authorList>
            <person name="Fan W."/>
            <person name="Wang S."/>
            <person name="Wang H."/>
            <person name="Wang A."/>
            <person name="Jiang F."/>
            <person name="Liu H."/>
            <person name="Zhao H."/>
            <person name="Xu D."/>
            <person name="Zhang Y."/>
        </authorList>
    </citation>
    <scope>NUCLEOTIDE SEQUENCE [LARGE SCALE GENOMIC DNA]</scope>
    <source>
        <strain evidence="2">cv. Yunnan</strain>
    </source>
</reference>
<dbReference type="EMBL" id="CM042022">
    <property type="protein sequence ID" value="KAI3814851.1"/>
    <property type="molecule type" value="Genomic_DNA"/>
</dbReference>
<evidence type="ECO:0000313" key="1">
    <source>
        <dbReference type="EMBL" id="KAI3814851.1"/>
    </source>
</evidence>
<gene>
    <name evidence="1" type="ORF">L1987_14497</name>
</gene>
<organism evidence="1 2">
    <name type="scientific">Smallanthus sonchifolius</name>
    <dbReference type="NCBI Taxonomy" id="185202"/>
    <lineage>
        <taxon>Eukaryota</taxon>
        <taxon>Viridiplantae</taxon>
        <taxon>Streptophyta</taxon>
        <taxon>Embryophyta</taxon>
        <taxon>Tracheophyta</taxon>
        <taxon>Spermatophyta</taxon>
        <taxon>Magnoliopsida</taxon>
        <taxon>eudicotyledons</taxon>
        <taxon>Gunneridae</taxon>
        <taxon>Pentapetalae</taxon>
        <taxon>asterids</taxon>
        <taxon>campanulids</taxon>
        <taxon>Asterales</taxon>
        <taxon>Asteraceae</taxon>
        <taxon>Asteroideae</taxon>
        <taxon>Heliantheae alliance</taxon>
        <taxon>Millerieae</taxon>
        <taxon>Smallanthus</taxon>
    </lineage>
</organism>
<evidence type="ECO:0000313" key="2">
    <source>
        <dbReference type="Proteomes" id="UP001056120"/>
    </source>
</evidence>
<comment type="caution">
    <text evidence="1">The sequence shown here is derived from an EMBL/GenBank/DDBJ whole genome shotgun (WGS) entry which is preliminary data.</text>
</comment>
<dbReference type="Proteomes" id="UP001056120">
    <property type="component" value="Linkage Group LG05"/>
</dbReference>
<sequence length="337" mass="38025">MAQVVVGLEYVLALQEKTNSTMKPTGRTICGKKVPLFVFPSKGEDLRYYLDTIQGENHIFRRFDFNSINVATENFSIANKVSQTRYISMYKGRLQNGQDIAIAETSSNKFVEYMNEASILVKCEHENLVKLLGYCIEGTQVFLVYEFASNASLYHLLHDTKYFQWATTINETDCIHVDVFRGFIMANTCTCDSGYGAPECLQNGVLSTKADVYSLGVLVLETITGHSASHYISLVEYVERNWLEGTLSDIIDPRIDVDSSSMTRYLEIGLLCVQEDAADRPTMEEVVSMLLDSSSLALRVSKMRAMVTRERSDSTSTRVDDYDTGAVEEFISYLYPR</sequence>